<gene>
    <name evidence="3" type="ORF">BJG266_LOCUS21678</name>
    <name evidence="2" type="ORF">QVE165_LOCUS10804</name>
    <name evidence="4" type="ORF">QVE165_LOCUS26291</name>
</gene>
<evidence type="ECO:0000313" key="4">
    <source>
        <dbReference type="EMBL" id="CAF1209681.1"/>
    </source>
</evidence>
<name>A0A814PJV0_9BILA</name>
<evidence type="ECO:0000313" key="6">
    <source>
        <dbReference type="Proteomes" id="UP000663877"/>
    </source>
</evidence>
<evidence type="ECO:0000313" key="5">
    <source>
        <dbReference type="Proteomes" id="UP000663832"/>
    </source>
</evidence>
<dbReference type="Proteomes" id="UP000663832">
    <property type="component" value="Unassembled WGS sequence"/>
</dbReference>
<comment type="caution">
    <text evidence="3">The sequence shown here is derived from an EMBL/GenBank/DDBJ whole genome shotgun (WGS) entry which is preliminary data.</text>
</comment>
<dbReference type="EMBL" id="CAJNOM010000194">
    <property type="protein sequence ID" value="CAF1209681.1"/>
    <property type="molecule type" value="Genomic_DNA"/>
</dbReference>
<accession>A0A814PJV0</accession>
<proteinExistence type="predicted"/>
<feature type="region of interest" description="Disordered" evidence="1">
    <location>
        <begin position="1"/>
        <end position="23"/>
    </location>
</feature>
<dbReference type="OrthoDB" id="10196355at2759"/>
<organism evidence="3 6">
    <name type="scientific">Adineta steineri</name>
    <dbReference type="NCBI Taxonomy" id="433720"/>
    <lineage>
        <taxon>Eukaryota</taxon>
        <taxon>Metazoa</taxon>
        <taxon>Spiralia</taxon>
        <taxon>Gnathifera</taxon>
        <taxon>Rotifera</taxon>
        <taxon>Eurotatoria</taxon>
        <taxon>Bdelloidea</taxon>
        <taxon>Adinetida</taxon>
        <taxon>Adinetidae</taxon>
        <taxon>Adineta</taxon>
    </lineage>
</organism>
<evidence type="ECO:0000313" key="3">
    <source>
        <dbReference type="EMBL" id="CAF1107010.1"/>
    </source>
</evidence>
<protein>
    <submittedName>
        <fullName evidence="3">Uncharacterized protein</fullName>
    </submittedName>
</protein>
<evidence type="ECO:0000313" key="2">
    <source>
        <dbReference type="EMBL" id="CAF0925719.1"/>
    </source>
</evidence>
<dbReference type="EMBL" id="CAJNOM010000051">
    <property type="protein sequence ID" value="CAF0925719.1"/>
    <property type="molecule type" value="Genomic_DNA"/>
</dbReference>
<dbReference type="AlphaFoldDB" id="A0A814PJV0"/>
<keyword evidence="5" id="KW-1185">Reference proteome</keyword>
<reference evidence="3" key="1">
    <citation type="submission" date="2021-02" db="EMBL/GenBank/DDBJ databases">
        <authorList>
            <person name="Nowell W R."/>
        </authorList>
    </citation>
    <scope>NUCLEOTIDE SEQUENCE</scope>
</reference>
<dbReference type="Proteomes" id="UP000663877">
    <property type="component" value="Unassembled WGS sequence"/>
</dbReference>
<dbReference type="EMBL" id="CAJNOI010000130">
    <property type="protein sequence ID" value="CAF1107010.1"/>
    <property type="molecule type" value="Genomic_DNA"/>
</dbReference>
<evidence type="ECO:0000256" key="1">
    <source>
        <dbReference type="SAM" id="MobiDB-lite"/>
    </source>
</evidence>
<sequence length="113" mass="13201">MESVPGETEQARSSHSANGNIMKPANNLFNINQEQSCFFHEYVQKHKETFEFKNEQKFNNMFIKIVNEIDAISARNHQQRNMESPSHNMEPSHHALLKDPLYLSIVNDLRNFP</sequence>